<gene>
    <name evidence="1" type="ORF">ACFSAH_11865</name>
</gene>
<keyword evidence="2" id="KW-1185">Reference proteome</keyword>
<dbReference type="Proteomes" id="UP001597118">
    <property type="component" value="Unassembled WGS sequence"/>
</dbReference>
<accession>A0ABW4IEB3</accession>
<reference evidence="2" key="1">
    <citation type="journal article" date="2019" name="Int. J. Syst. Evol. Microbiol.">
        <title>The Global Catalogue of Microorganisms (GCM) 10K type strain sequencing project: providing services to taxonomists for standard genome sequencing and annotation.</title>
        <authorList>
            <consortium name="The Broad Institute Genomics Platform"/>
            <consortium name="The Broad Institute Genome Sequencing Center for Infectious Disease"/>
            <person name="Wu L."/>
            <person name="Ma J."/>
        </authorList>
    </citation>
    <scope>NUCLEOTIDE SEQUENCE [LARGE SCALE GENOMIC DNA]</scope>
    <source>
        <strain evidence="2">CCUG 53762</strain>
    </source>
</reference>
<sequence length="83" mass="9878">MKYTELQLEQAFIHLLETEGYHYIDGKELSRVSNQEVLIKEDLRSFLLNRYPDLEEIELESIVNEIAFQSASNLYDSNKYIYL</sequence>
<comment type="caution">
    <text evidence="1">The sequence shown here is derived from an EMBL/GenBank/DDBJ whole genome shotgun (WGS) entry which is preliminary data.</text>
</comment>
<protein>
    <submittedName>
        <fullName evidence="1">Uncharacterized protein</fullName>
    </submittedName>
</protein>
<dbReference type="EMBL" id="JBHUDG010000018">
    <property type="protein sequence ID" value="MFD1630578.1"/>
    <property type="molecule type" value="Genomic_DNA"/>
</dbReference>
<organism evidence="1 2">
    <name type="scientific">Pseudopedobacter beijingensis</name>
    <dbReference type="NCBI Taxonomy" id="1207056"/>
    <lineage>
        <taxon>Bacteria</taxon>
        <taxon>Pseudomonadati</taxon>
        <taxon>Bacteroidota</taxon>
        <taxon>Sphingobacteriia</taxon>
        <taxon>Sphingobacteriales</taxon>
        <taxon>Sphingobacteriaceae</taxon>
        <taxon>Pseudopedobacter</taxon>
    </lineage>
</organism>
<evidence type="ECO:0000313" key="1">
    <source>
        <dbReference type="EMBL" id="MFD1630578.1"/>
    </source>
</evidence>
<name>A0ABW4IEB3_9SPHI</name>
<evidence type="ECO:0000313" key="2">
    <source>
        <dbReference type="Proteomes" id="UP001597118"/>
    </source>
</evidence>
<dbReference type="RefSeq" id="WP_379662954.1">
    <property type="nucleotide sequence ID" value="NZ_JBHUDG010000018.1"/>
</dbReference>
<proteinExistence type="predicted"/>